<evidence type="ECO:0000256" key="1">
    <source>
        <dbReference type="SAM" id="Coils"/>
    </source>
</evidence>
<dbReference type="AlphaFoldDB" id="A0A5D4KAW6"/>
<keyword evidence="2" id="KW-0812">Transmembrane</keyword>
<reference evidence="3 4" key="1">
    <citation type="submission" date="2019-08" db="EMBL/GenBank/DDBJ databases">
        <title>Bacillus genomes from the desert of Cuatro Cienegas, Coahuila.</title>
        <authorList>
            <person name="Olmedo-Alvarez G."/>
        </authorList>
    </citation>
    <scope>NUCLEOTIDE SEQUENCE [LARGE SCALE GENOMIC DNA]</scope>
    <source>
        <strain evidence="3 4">CH40_1T</strain>
    </source>
</reference>
<comment type="caution">
    <text evidence="3">The sequence shown here is derived from an EMBL/GenBank/DDBJ whole genome shotgun (WGS) entry which is preliminary data.</text>
</comment>
<feature type="coiled-coil region" evidence="1">
    <location>
        <begin position="56"/>
        <end position="83"/>
    </location>
</feature>
<evidence type="ECO:0000313" key="3">
    <source>
        <dbReference type="EMBL" id="TYR74517.1"/>
    </source>
</evidence>
<keyword evidence="2" id="KW-0472">Membrane</keyword>
<accession>A0A5D4KAW6</accession>
<gene>
    <name evidence="3" type="ORF">FZC79_13645</name>
</gene>
<dbReference type="Proteomes" id="UP000323317">
    <property type="component" value="Unassembled WGS sequence"/>
</dbReference>
<keyword evidence="2" id="KW-1133">Transmembrane helix</keyword>
<dbReference type="EMBL" id="VTEH01000011">
    <property type="protein sequence ID" value="TYR74517.1"/>
    <property type="molecule type" value="Genomic_DNA"/>
</dbReference>
<feature type="transmembrane region" description="Helical" evidence="2">
    <location>
        <begin position="7"/>
        <end position="25"/>
    </location>
</feature>
<feature type="transmembrane region" description="Helical" evidence="2">
    <location>
        <begin position="37"/>
        <end position="55"/>
    </location>
</feature>
<proteinExistence type="predicted"/>
<dbReference type="RefSeq" id="WP_148947346.1">
    <property type="nucleotide sequence ID" value="NZ_VTEH01000011.1"/>
</dbReference>
<evidence type="ECO:0000313" key="4">
    <source>
        <dbReference type="Proteomes" id="UP000323317"/>
    </source>
</evidence>
<name>A0A5D4KAW6_9BACI</name>
<keyword evidence="1" id="KW-0175">Coiled coil</keyword>
<sequence length="85" mass="10615">MKNWWKWFYTSFIMLITFTIFQFQFLTWLTQESLDTFYLSGWVISLLFAGGLLIYKWKKERNIEEIKKENERLKEAVEYYRHKAE</sequence>
<protein>
    <submittedName>
        <fullName evidence="3">Uncharacterized protein</fullName>
    </submittedName>
</protein>
<organism evidence="3 4">
    <name type="scientific">Rossellomorea vietnamensis</name>
    <dbReference type="NCBI Taxonomy" id="218284"/>
    <lineage>
        <taxon>Bacteria</taxon>
        <taxon>Bacillati</taxon>
        <taxon>Bacillota</taxon>
        <taxon>Bacilli</taxon>
        <taxon>Bacillales</taxon>
        <taxon>Bacillaceae</taxon>
        <taxon>Rossellomorea</taxon>
    </lineage>
</organism>
<evidence type="ECO:0000256" key="2">
    <source>
        <dbReference type="SAM" id="Phobius"/>
    </source>
</evidence>